<gene>
    <name evidence="1" type="ORF">EDS130_LOCUS26672</name>
</gene>
<dbReference type="EMBL" id="CAJNOJ010000163">
    <property type="protein sequence ID" value="CAF1225981.1"/>
    <property type="molecule type" value="Genomic_DNA"/>
</dbReference>
<dbReference type="AlphaFoldDB" id="A0A814Y9S3"/>
<evidence type="ECO:0000313" key="2">
    <source>
        <dbReference type="Proteomes" id="UP000663852"/>
    </source>
</evidence>
<dbReference type="Proteomes" id="UP000663852">
    <property type="component" value="Unassembled WGS sequence"/>
</dbReference>
<name>A0A814Y9S3_ADIRI</name>
<comment type="caution">
    <text evidence="1">The sequence shown here is derived from an EMBL/GenBank/DDBJ whole genome shotgun (WGS) entry which is preliminary data.</text>
</comment>
<sequence>MTDGKILLEALTSSDFEVSIHEKKRTDAKATKTVIENKQQLGEQLDVDATNKKNDDRESFLTICKSMPSDQQKKVIEILKQSGLGDPLTKESIVQDAFTVNTAIRENA</sequence>
<reference evidence="1" key="1">
    <citation type="submission" date="2021-02" db="EMBL/GenBank/DDBJ databases">
        <authorList>
            <person name="Nowell W R."/>
        </authorList>
    </citation>
    <scope>NUCLEOTIDE SEQUENCE</scope>
</reference>
<evidence type="ECO:0000313" key="1">
    <source>
        <dbReference type="EMBL" id="CAF1225981.1"/>
    </source>
</evidence>
<dbReference type="OrthoDB" id="10034394at2759"/>
<protein>
    <submittedName>
        <fullName evidence="1">Uncharacterized protein</fullName>
    </submittedName>
</protein>
<proteinExistence type="predicted"/>
<accession>A0A814Y9S3</accession>
<organism evidence="1 2">
    <name type="scientific">Adineta ricciae</name>
    <name type="common">Rotifer</name>
    <dbReference type="NCBI Taxonomy" id="249248"/>
    <lineage>
        <taxon>Eukaryota</taxon>
        <taxon>Metazoa</taxon>
        <taxon>Spiralia</taxon>
        <taxon>Gnathifera</taxon>
        <taxon>Rotifera</taxon>
        <taxon>Eurotatoria</taxon>
        <taxon>Bdelloidea</taxon>
        <taxon>Adinetida</taxon>
        <taxon>Adinetidae</taxon>
        <taxon>Adineta</taxon>
    </lineage>
</organism>